<evidence type="ECO:0008006" key="3">
    <source>
        <dbReference type="Google" id="ProtNLM"/>
    </source>
</evidence>
<evidence type="ECO:0000313" key="1">
    <source>
        <dbReference type="EMBL" id="MCW1146782.1"/>
    </source>
</evidence>
<dbReference type="RefSeq" id="WP_264367722.1">
    <property type="nucleotide sequence ID" value="NZ_JAPCIO010000001.1"/>
</dbReference>
<reference evidence="1" key="1">
    <citation type="submission" date="2022-10" db="EMBL/GenBank/DDBJ databases">
        <title>Flavobacterium sp. nov., a bacterium isolated from lake sediment.</title>
        <authorList>
            <person name="Qu J.-H."/>
        </authorList>
    </citation>
    <scope>NUCLEOTIDE SEQUENCE</scope>
    <source>
        <strain evidence="1">TH16-21</strain>
    </source>
</reference>
<comment type="caution">
    <text evidence="1">The sequence shown here is derived from an EMBL/GenBank/DDBJ whole genome shotgun (WGS) entry which is preliminary data.</text>
</comment>
<dbReference type="EMBL" id="JAPCIO010000001">
    <property type="protein sequence ID" value="MCW1146782.1"/>
    <property type="molecule type" value="Genomic_DNA"/>
</dbReference>
<proteinExistence type="predicted"/>
<organism evidence="1 2">
    <name type="scientific">Flavobacterium lacisediminis</name>
    <dbReference type="NCBI Taxonomy" id="2989705"/>
    <lineage>
        <taxon>Bacteria</taxon>
        <taxon>Pseudomonadati</taxon>
        <taxon>Bacteroidota</taxon>
        <taxon>Flavobacteriia</taxon>
        <taxon>Flavobacteriales</taxon>
        <taxon>Flavobacteriaceae</taxon>
        <taxon>Flavobacterium</taxon>
    </lineage>
</organism>
<name>A0ABT3EDZ5_9FLAO</name>
<dbReference type="PROSITE" id="PS51257">
    <property type="entry name" value="PROKAR_LIPOPROTEIN"/>
    <property type="match status" value="1"/>
</dbReference>
<dbReference type="Proteomes" id="UP001165677">
    <property type="component" value="Unassembled WGS sequence"/>
</dbReference>
<keyword evidence="2" id="KW-1185">Reference proteome</keyword>
<gene>
    <name evidence="1" type="ORF">OJ995_00935</name>
</gene>
<protein>
    <recommendedName>
        <fullName evidence="3">Lipoprotein</fullName>
    </recommendedName>
</protein>
<accession>A0ABT3EDZ5</accession>
<sequence>MKYILTIFIISITFQSCLHNNKLDGFVEVQSEIKSKKIKTVTINRGILTLNKTIYLHGNSVLVYKDSFPNWIEDHGAPDFSFDEYIFEPSITDIDPPYILYKFKDEKYFYVVKNNDTLKFELGDF</sequence>
<evidence type="ECO:0000313" key="2">
    <source>
        <dbReference type="Proteomes" id="UP001165677"/>
    </source>
</evidence>